<protein>
    <submittedName>
        <fullName evidence="2">O-succinylbenzoic acid--CoA ligase</fullName>
    </submittedName>
</protein>
<reference evidence="2 3" key="1">
    <citation type="submission" date="2018-08" db="EMBL/GenBank/DDBJ databases">
        <title>The reduced genetic potential of extracellular carbohydrate catabolism in Euzebyella marina RN62, a Flavobacteriia bacterium isolated from the hadal water.</title>
        <authorList>
            <person name="Xue C."/>
        </authorList>
    </citation>
    <scope>NUCLEOTIDE SEQUENCE [LARGE SCALE GENOMIC DNA]</scope>
    <source>
        <strain evidence="2 3">RN62</strain>
    </source>
</reference>
<name>A0A3G2L7U1_9FLAO</name>
<evidence type="ECO:0000313" key="2">
    <source>
        <dbReference type="EMBL" id="AYN68296.1"/>
    </source>
</evidence>
<keyword evidence="3" id="KW-1185">Reference proteome</keyword>
<keyword evidence="2" id="KW-0436">Ligase</keyword>
<evidence type="ECO:0000259" key="1">
    <source>
        <dbReference type="Pfam" id="PF00501"/>
    </source>
</evidence>
<gene>
    <name evidence="2" type="ORF">D1013_13360</name>
</gene>
<dbReference type="Gene3D" id="3.30.300.30">
    <property type="match status" value="1"/>
</dbReference>
<dbReference type="PANTHER" id="PTHR43201:SF32">
    <property type="entry name" value="2-SUCCINYLBENZOATE--COA LIGASE, CHLOROPLASTIC_PEROXISOMAL"/>
    <property type="match status" value="1"/>
</dbReference>
<dbReference type="AlphaFoldDB" id="A0A3G2L7U1"/>
<dbReference type="Pfam" id="PF00501">
    <property type="entry name" value="AMP-binding"/>
    <property type="match status" value="1"/>
</dbReference>
<dbReference type="Gene3D" id="3.40.50.12780">
    <property type="entry name" value="N-terminal domain of ligase-like"/>
    <property type="match status" value="1"/>
</dbReference>
<organism evidence="2 3">
    <name type="scientific">Euzebyella marina</name>
    <dbReference type="NCBI Taxonomy" id="1761453"/>
    <lineage>
        <taxon>Bacteria</taxon>
        <taxon>Pseudomonadati</taxon>
        <taxon>Bacteroidota</taxon>
        <taxon>Flavobacteriia</taxon>
        <taxon>Flavobacteriales</taxon>
        <taxon>Flavobacteriaceae</taxon>
        <taxon>Euzebyella</taxon>
    </lineage>
</organism>
<dbReference type="SUPFAM" id="SSF56801">
    <property type="entry name" value="Acetyl-CoA synthetase-like"/>
    <property type="match status" value="1"/>
</dbReference>
<dbReference type="PANTHER" id="PTHR43201">
    <property type="entry name" value="ACYL-COA SYNTHETASE"/>
    <property type="match status" value="1"/>
</dbReference>
<dbReference type="EMBL" id="CP032050">
    <property type="protein sequence ID" value="AYN68296.1"/>
    <property type="molecule type" value="Genomic_DNA"/>
</dbReference>
<dbReference type="OrthoDB" id="8870348at2"/>
<dbReference type="KEGG" id="emar:D1013_13360"/>
<dbReference type="InterPro" id="IPR045851">
    <property type="entry name" value="AMP-bd_C_sf"/>
</dbReference>
<dbReference type="GO" id="GO:0031956">
    <property type="term" value="F:medium-chain fatty acid-CoA ligase activity"/>
    <property type="evidence" value="ECO:0007669"/>
    <property type="project" value="TreeGrafter"/>
</dbReference>
<feature type="domain" description="AMP-dependent synthetase/ligase" evidence="1">
    <location>
        <begin position="59"/>
        <end position="221"/>
    </location>
</feature>
<dbReference type="RefSeq" id="WP_121849310.1">
    <property type="nucleotide sequence ID" value="NZ_CP032050.1"/>
</dbReference>
<sequence>MGNKRKVHKNFKLQGVSCNDIDLHEIAYSLVKEGDKSEKAIGDFILDWLDDKPFIKVSTSGSTGAPKQISILKKFMANSAKATGNFFGLKENTTALLCLPCNYIAGKMMLVRAMVLGWHLDYIEPSASLHIPTDRVYDFSAMVPLQVQNSLNELSSINTLIVGGAPFSSSLKKKLVSNDVSTKVYETYGMTETVTHVALKKVHPIDQVEYFLTLPDVDIRIDERGCLVINAPKISVNEVVTNDIVSLISNNEFEWLGRFDNVVNSGGVKLFPEQIEAKLAKVIEPRFFVTGLPDENLGQKLVLLIEGDPELERIRLKIESLKVLDRFERPKEIYFLKKFTETSSGKVQRQQTLDQLAI</sequence>
<evidence type="ECO:0000313" key="3">
    <source>
        <dbReference type="Proteomes" id="UP000276309"/>
    </source>
</evidence>
<accession>A0A3G2L7U1</accession>
<proteinExistence type="predicted"/>
<dbReference type="Proteomes" id="UP000276309">
    <property type="component" value="Chromosome"/>
</dbReference>
<dbReference type="GO" id="GO:0006631">
    <property type="term" value="P:fatty acid metabolic process"/>
    <property type="evidence" value="ECO:0007669"/>
    <property type="project" value="TreeGrafter"/>
</dbReference>
<dbReference type="InterPro" id="IPR000873">
    <property type="entry name" value="AMP-dep_synth/lig_dom"/>
</dbReference>
<dbReference type="InterPro" id="IPR042099">
    <property type="entry name" value="ANL_N_sf"/>
</dbReference>